<dbReference type="Gene3D" id="3.90.70.10">
    <property type="entry name" value="Cysteine proteinases"/>
    <property type="match status" value="1"/>
</dbReference>
<evidence type="ECO:0000256" key="3">
    <source>
        <dbReference type="SAM" id="SignalP"/>
    </source>
</evidence>
<accession>A0A1I0IX07</accession>
<dbReference type="Proteomes" id="UP000198508">
    <property type="component" value="Unassembled WGS sequence"/>
</dbReference>
<dbReference type="Pfam" id="PF18560">
    <property type="entry name" value="Lectin_like"/>
    <property type="match status" value="1"/>
</dbReference>
<dbReference type="CDD" id="cd02619">
    <property type="entry name" value="Peptidase_C1"/>
    <property type="match status" value="1"/>
</dbReference>
<feature type="compositionally biased region" description="Low complexity" evidence="2">
    <location>
        <begin position="40"/>
        <end position="52"/>
    </location>
</feature>
<evidence type="ECO:0000259" key="4">
    <source>
        <dbReference type="SMART" id="SM00645"/>
    </source>
</evidence>
<reference evidence="6" key="1">
    <citation type="submission" date="2016-10" db="EMBL/GenBank/DDBJ databases">
        <authorList>
            <person name="Varghese N."/>
            <person name="Submissions S."/>
        </authorList>
    </citation>
    <scope>NUCLEOTIDE SEQUENCE [LARGE SCALE GENOMIC DNA]</scope>
    <source>
        <strain evidence="6">NLAE-zl-G277</strain>
    </source>
</reference>
<keyword evidence="5" id="KW-0645">Protease</keyword>
<dbReference type="PANTHER" id="PTHR12411">
    <property type="entry name" value="CYSTEINE PROTEASE FAMILY C1-RELATED"/>
    <property type="match status" value="1"/>
</dbReference>
<feature type="region of interest" description="Disordered" evidence="2">
    <location>
        <begin position="28"/>
        <end position="114"/>
    </location>
</feature>
<sequence>MRQKQNRRKSRSRSLCLALALSLGLTAGCSRWQPDGGSGAQAQQNGGAESGNADGGGNGWNPGGGDGGAGSGAAGGGNGAGGGASNSGNGAANGGTGAAGGGNGVGGGAGSGANGGGNGAANGGTGAAGGGNGVGGGTGSGANSGGTGAAGGGNGAGGSAANGANGTGGKNGDKSDAYPDGQPPCAEIIHRDQEAQSGGGDVKLPSSFDYRKMGRAPQIGNQGSLGTCWAFASLKALESSLLPGKPLELSVDHMTMHNSFSMSQDAGGEYTMSMAYLLAWQGPVLESEDPYGDGYSPDGLKPCLHVQDIQILPAKDYDAIKQAVYRYGGVQSSLYTSMRNYQSESVYYNRTTNSYCYIGDEKPNHDSVIIGWDDNYSKDNFNMGLEGDGAFICTNSWGEDFGDQGYFYVSYYDTNIGVHNIVYTGVEPVDNYDHNYQSDLCGWVGQIGYGRDSAWFANAYTAGKGENLEAAGFYATDQNTDYEIYVARHLGEKADQTFGQRVKMAEGRLRYAGFYTIPLDQKIVLDDGEKFAIIVKITTPGTVHPVAIEYDAGDGMAEIDLSDGEGYLSFDGDKWEHVEETQKCNVCLKAYTSNR</sequence>
<keyword evidence="3" id="KW-0732">Signal</keyword>
<dbReference type="STRING" id="460384.SAMN05216313_12420"/>
<dbReference type="SUPFAM" id="SSF54001">
    <property type="entry name" value="Cysteine proteinases"/>
    <property type="match status" value="1"/>
</dbReference>
<keyword evidence="6" id="KW-1185">Reference proteome</keyword>
<dbReference type="InterPro" id="IPR038765">
    <property type="entry name" value="Papain-like_cys_pep_sf"/>
</dbReference>
<feature type="signal peptide" evidence="3">
    <location>
        <begin position="1"/>
        <end position="27"/>
    </location>
</feature>
<dbReference type="PRINTS" id="PR01228">
    <property type="entry name" value="EGGSHELL"/>
</dbReference>
<dbReference type="InterPro" id="IPR040528">
    <property type="entry name" value="Lectin-like"/>
</dbReference>
<dbReference type="InterPro" id="IPR000668">
    <property type="entry name" value="Peptidase_C1A_C"/>
</dbReference>
<evidence type="ECO:0000313" key="6">
    <source>
        <dbReference type="Proteomes" id="UP000198508"/>
    </source>
</evidence>
<dbReference type="InterPro" id="IPR000169">
    <property type="entry name" value="Pept_cys_AS"/>
</dbReference>
<evidence type="ECO:0000256" key="1">
    <source>
        <dbReference type="ARBA" id="ARBA00008455"/>
    </source>
</evidence>
<feature type="compositionally biased region" description="Gly residues" evidence="2">
    <location>
        <begin position="53"/>
        <end position="114"/>
    </location>
</feature>
<protein>
    <submittedName>
        <fullName evidence="5">Cysteine protease, C1A family</fullName>
    </submittedName>
</protein>
<organism evidence="5 6">
    <name type="scientific">Enterocloster lavalensis</name>
    <dbReference type="NCBI Taxonomy" id="460384"/>
    <lineage>
        <taxon>Bacteria</taxon>
        <taxon>Bacillati</taxon>
        <taxon>Bacillota</taxon>
        <taxon>Clostridia</taxon>
        <taxon>Lachnospirales</taxon>
        <taxon>Lachnospiraceae</taxon>
        <taxon>Enterocloster</taxon>
    </lineage>
</organism>
<dbReference type="EMBL" id="FOIM01000024">
    <property type="protein sequence ID" value="SEU01200.1"/>
    <property type="molecule type" value="Genomic_DNA"/>
</dbReference>
<feature type="domain" description="Peptidase C1A papain C-terminal" evidence="4">
    <location>
        <begin position="204"/>
        <end position="426"/>
    </location>
</feature>
<dbReference type="PROSITE" id="PS00139">
    <property type="entry name" value="THIOL_PROTEASE_CYS"/>
    <property type="match status" value="1"/>
</dbReference>
<evidence type="ECO:0000256" key="2">
    <source>
        <dbReference type="SAM" id="MobiDB-lite"/>
    </source>
</evidence>
<dbReference type="SMART" id="SM00645">
    <property type="entry name" value="Pept_C1"/>
    <property type="match status" value="1"/>
</dbReference>
<dbReference type="GO" id="GO:0008234">
    <property type="term" value="F:cysteine-type peptidase activity"/>
    <property type="evidence" value="ECO:0007669"/>
    <property type="project" value="InterPro"/>
</dbReference>
<name>A0A1I0IX07_9FIRM</name>
<dbReference type="Pfam" id="PF00112">
    <property type="entry name" value="Peptidase_C1"/>
    <property type="match status" value="1"/>
</dbReference>
<dbReference type="GO" id="GO:0006508">
    <property type="term" value="P:proteolysis"/>
    <property type="evidence" value="ECO:0007669"/>
    <property type="project" value="UniProtKB-KW"/>
</dbReference>
<feature type="chain" id="PRO_5038706091" evidence="3">
    <location>
        <begin position="28"/>
        <end position="595"/>
    </location>
</feature>
<keyword evidence="5" id="KW-0378">Hydrolase</keyword>
<feature type="region of interest" description="Disordered" evidence="2">
    <location>
        <begin position="164"/>
        <end position="185"/>
    </location>
</feature>
<dbReference type="PROSITE" id="PS51257">
    <property type="entry name" value="PROKAR_LIPOPROTEIN"/>
    <property type="match status" value="1"/>
</dbReference>
<dbReference type="RefSeq" id="WP_092367781.1">
    <property type="nucleotide sequence ID" value="NZ_FOIM01000024.1"/>
</dbReference>
<evidence type="ECO:0000313" key="5">
    <source>
        <dbReference type="EMBL" id="SEU01200.1"/>
    </source>
</evidence>
<dbReference type="AlphaFoldDB" id="A0A1I0IX07"/>
<gene>
    <name evidence="5" type="ORF">SAMN05216313_12420</name>
</gene>
<proteinExistence type="inferred from homology"/>
<dbReference type="InterPro" id="IPR013128">
    <property type="entry name" value="Peptidase_C1A"/>
</dbReference>
<comment type="similarity">
    <text evidence="1">Belongs to the peptidase C1 family.</text>
</comment>